<reference evidence="8 9" key="1">
    <citation type="submission" date="2017-05" db="EMBL/GenBank/DDBJ databases">
        <title>Functional genome analysis of Paenibacillus pasadenensis strain R16: insights on endophytic life style and antifungal activity.</title>
        <authorList>
            <person name="Passera A."/>
            <person name="Marcolungo L."/>
            <person name="Casati P."/>
            <person name="Brasca M."/>
            <person name="Quaglino F."/>
            <person name="Delledonne M."/>
        </authorList>
    </citation>
    <scope>NUCLEOTIDE SEQUENCE [LARGE SCALE GENOMIC DNA]</scope>
    <source>
        <strain evidence="8 9">R16</strain>
    </source>
</reference>
<evidence type="ECO:0000256" key="5">
    <source>
        <dbReference type="ARBA" id="ARBA00022989"/>
    </source>
</evidence>
<dbReference type="PANTHER" id="PTHR43663:SF1">
    <property type="entry name" value="CHROMATE TRANSPORTER"/>
    <property type="match status" value="1"/>
</dbReference>
<comment type="subcellular location">
    <subcellularLocation>
        <location evidence="1">Cell membrane</location>
        <topology evidence="1">Multi-pass membrane protein</topology>
    </subcellularLocation>
</comment>
<evidence type="ECO:0000256" key="4">
    <source>
        <dbReference type="ARBA" id="ARBA00022692"/>
    </source>
</evidence>
<comment type="caution">
    <text evidence="8">The sequence shown here is derived from an EMBL/GenBank/DDBJ whole genome shotgun (WGS) entry which is preliminary data.</text>
</comment>
<evidence type="ECO:0000256" key="3">
    <source>
        <dbReference type="ARBA" id="ARBA00022475"/>
    </source>
</evidence>
<keyword evidence="6 7" id="KW-0472">Membrane</keyword>
<dbReference type="RefSeq" id="WP_028598498.1">
    <property type="nucleotide sequence ID" value="NZ_BIMM01000153.1"/>
</dbReference>
<feature type="transmembrane region" description="Helical" evidence="7">
    <location>
        <begin position="111"/>
        <end position="129"/>
    </location>
</feature>
<protein>
    <submittedName>
        <fullName evidence="8">Chromate transport protein</fullName>
    </submittedName>
</protein>
<dbReference type="Proteomes" id="UP000234789">
    <property type="component" value="Unassembled WGS sequence"/>
</dbReference>
<evidence type="ECO:0000256" key="1">
    <source>
        <dbReference type="ARBA" id="ARBA00004651"/>
    </source>
</evidence>
<organism evidence="8 9">
    <name type="scientific">Paenibacillus pasadenensis</name>
    <dbReference type="NCBI Taxonomy" id="217090"/>
    <lineage>
        <taxon>Bacteria</taxon>
        <taxon>Bacillati</taxon>
        <taxon>Bacillota</taxon>
        <taxon>Bacilli</taxon>
        <taxon>Bacillales</taxon>
        <taxon>Paenibacillaceae</taxon>
        <taxon>Paenibacillus</taxon>
    </lineage>
</organism>
<evidence type="ECO:0000256" key="2">
    <source>
        <dbReference type="ARBA" id="ARBA00005262"/>
    </source>
</evidence>
<dbReference type="AlphaFoldDB" id="A0A2N5NAW3"/>
<gene>
    <name evidence="8" type="ORF">B8V81_1679</name>
</gene>
<evidence type="ECO:0000313" key="8">
    <source>
        <dbReference type="EMBL" id="PLT47455.1"/>
    </source>
</evidence>
<evidence type="ECO:0000313" key="9">
    <source>
        <dbReference type="Proteomes" id="UP000234789"/>
    </source>
</evidence>
<dbReference type="PANTHER" id="PTHR43663">
    <property type="entry name" value="CHROMATE TRANSPORT PROTEIN-RELATED"/>
    <property type="match status" value="1"/>
</dbReference>
<dbReference type="Pfam" id="PF02417">
    <property type="entry name" value="Chromate_transp"/>
    <property type="match status" value="1"/>
</dbReference>
<keyword evidence="4 7" id="KW-0812">Transmembrane</keyword>
<sequence>MLATLWNLFYSFGVATLLGYGGGPSIIPIYQDQVVGRYGWMTTDEFGKALAFGNALPGPIATKLAAYIGYKVAGVAGSAVALVAVVLPTALVMVALSGIMIKLSGNPVIKGMIRGIQPVIFVMMAMLAYDFSKFAFKESSGFLNFMPFLIAAAFFILVQYLKLNAVWGILGALAIGAVFLRG</sequence>
<keyword evidence="5 7" id="KW-1133">Transmembrane helix</keyword>
<feature type="transmembrane region" description="Helical" evidence="7">
    <location>
        <begin position="72"/>
        <end position="99"/>
    </location>
</feature>
<evidence type="ECO:0000256" key="7">
    <source>
        <dbReference type="SAM" id="Phobius"/>
    </source>
</evidence>
<keyword evidence="3" id="KW-1003">Cell membrane</keyword>
<proteinExistence type="inferred from homology"/>
<accession>A0A2N5NAW3</accession>
<evidence type="ECO:0000256" key="6">
    <source>
        <dbReference type="ARBA" id="ARBA00023136"/>
    </source>
</evidence>
<dbReference type="EMBL" id="NFEZ01000003">
    <property type="protein sequence ID" value="PLT47455.1"/>
    <property type="molecule type" value="Genomic_DNA"/>
</dbReference>
<comment type="similarity">
    <text evidence="2">Belongs to the chromate ion transporter (CHR) (TC 2.A.51) family.</text>
</comment>
<dbReference type="GO" id="GO:0005886">
    <property type="term" value="C:plasma membrane"/>
    <property type="evidence" value="ECO:0007669"/>
    <property type="project" value="UniProtKB-SubCell"/>
</dbReference>
<dbReference type="InterPro" id="IPR003370">
    <property type="entry name" value="Chromate_transpt"/>
</dbReference>
<keyword evidence="9" id="KW-1185">Reference proteome</keyword>
<dbReference type="OrthoDB" id="9027281at2"/>
<dbReference type="GO" id="GO:0015109">
    <property type="term" value="F:chromate transmembrane transporter activity"/>
    <property type="evidence" value="ECO:0007669"/>
    <property type="project" value="InterPro"/>
</dbReference>
<feature type="transmembrane region" description="Helical" evidence="7">
    <location>
        <begin position="164"/>
        <end position="180"/>
    </location>
</feature>
<name>A0A2N5NAW3_9BACL</name>
<dbReference type="InterPro" id="IPR052518">
    <property type="entry name" value="CHR_Transporter"/>
</dbReference>
<feature type="transmembrane region" description="Helical" evidence="7">
    <location>
        <begin position="141"/>
        <end position="158"/>
    </location>
</feature>